<dbReference type="Proteomes" id="UP001245285">
    <property type="component" value="Unassembled WGS sequence"/>
</dbReference>
<organism evidence="3 4">
    <name type="scientific">Autumnicola lenta</name>
    <dbReference type="NCBI Taxonomy" id="3075593"/>
    <lineage>
        <taxon>Bacteria</taxon>
        <taxon>Pseudomonadati</taxon>
        <taxon>Bacteroidota</taxon>
        <taxon>Flavobacteriia</taxon>
        <taxon>Flavobacteriales</taxon>
        <taxon>Flavobacteriaceae</taxon>
        <taxon>Autumnicola</taxon>
    </lineage>
</organism>
<sequence>MKDSGLKIILTGATGMVGEGVLRVCLEQPEVEKILVVTRSPSGIYHEKLEEIILKDFFHVEKIRSEITGYDACFFCAGISAIGKKEEEYRRVTHDLTLQFAKIYSAQNPDAVFIYVSGAGTNPDGKLMWARVKGKTEQDLQKLPLQVYNFRPAIMKPRKEAKQAPGFYQYSRWLHNLGQKLFPNAFSTTDEVGLAMLEATMNGYSKTILEVSDISKLS</sequence>
<evidence type="ECO:0000313" key="3">
    <source>
        <dbReference type="EMBL" id="MDT0647292.1"/>
    </source>
</evidence>
<dbReference type="InterPro" id="IPR036291">
    <property type="entry name" value="NAD(P)-bd_dom_sf"/>
</dbReference>
<dbReference type="RefSeq" id="WP_311495404.1">
    <property type="nucleotide sequence ID" value="NZ_JAVRHO010000015.1"/>
</dbReference>
<evidence type="ECO:0000313" key="4">
    <source>
        <dbReference type="Proteomes" id="UP001245285"/>
    </source>
</evidence>
<dbReference type="PANTHER" id="PTHR14097:SF8">
    <property type="entry name" value="NAD(P)-BINDING DOMAIN-CONTAINING PROTEIN"/>
    <property type="match status" value="1"/>
</dbReference>
<gene>
    <name evidence="3" type="ORF">RM545_11385</name>
</gene>
<dbReference type="InterPro" id="IPR001509">
    <property type="entry name" value="Epimerase_deHydtase"/>
</dbReference>
<dbReference type="Gene3D" id="3.40.50.720">
    <property type="entry name" value="NAD(P)-binding Rossmann-like Domain"/>
    <property type="match status" value="1"/>
</dbReference>
<reference evidence="3 4" key="1">
    <citation type="submission" date="2023-09" db="EMBL/GenBank/DDBJ databases">
        <authorList>
            <person name="Rey-Velasco X."/>
        </authorList>
    </citation>
    <scope>NUCLEOTIDE SEQUENCE [LARGE SCALE GENOMIC DNA]</scope>
    <source>
        <strain evidence="3 4">F260</strain>
    </source>
</reference>
<dbReference type="Pfam" id="PF01370">
    <property type="entry name" value="Epimerase"/>
    <property type="match status" value="1"/>
</dbReference>
<protein>
    <submittedName>
        <fullName evidence="3">NAD-dependent epimerase/dehydratase family protein</fullName>
    </submittedName>
</protein>
<proteinExistence type="predicted"/>
<feature type="domain" description="NAD-dependent epimerase/dehydratase" evidence="2">
    <location>
        <begin position="8"/>
        <end position="125"/>
    </location>
</feature>
<accession>A0ABU3CM06</accession>
<name>A0ABU3CM06_9FLAO</name>
<keyword evidence="4" id="KW-1185">Reference proteome</keyword>
<comment type="caution">
    <text evidence="3">The sequence shown here is derived from an EMBL/GenBank/DDBJ whole genome shotgun (WGS) entry which is preliminary data.</text>
</comment>
<evidence type="ECO:0000256" key="1">
    <source>
        <dbReference type="ARBA" id="ARBA00004370"/>
    </source>
</evidence>
<evidence type="ECO:0000259" key="2">
    <source>
        <dbReference type="Pfam" id="PF01370"/>
    </source>
</evidence>
<dbReference type="PANTHER" id="PTHR14097">
    <property type="entry name" value="OXIDOREDUCTASE HTATIP2"/>
    <property type="match status" value="1"/>
</dbReference>
<comment type="subcellular location">
    <subcellularLocation>
        <location evidence="1">Membrane</location>
    </subcellularLocation>
</comment>
<dbReference type="EMBL" id="JAVRHO010000015">
    <property type="protein sequence ID" value="MDT0647292.1"/>
    <property type="molecule type" value="Genomic_DNA"/>
</dbReference>
<dbReference type="SUPFAM" id="SSF51735">
    <property type="entry name" value="NAD(P)-binding Rossmann-fold domains"/>
    <property type="match status" value="1"/>
</dbReference>